<organism evidence="4 5">
    <name type="scientific">Leucobacter luti</name>
    <dbReference type="NCBI Taxonomy" id="340320"/>
    <lineage>
        <taxon>Bacteria</taxon>
        <taxon>Bacillati</taxon>
        <taxon>Actinomycetota</taxon>
        <taxon>Actinomycetes</taxon>
        <taxon>Micrococcales</taxon>
        <taxon>Microbacteriaceae</taxon>
        <taxon>Leucobacter</taxon>
    </lineage>
</organism>
<evidence type="ECO:0000313" key="5">
    <source>
        <dbReference type="Proteomes" id="UP000295601"/>
    </source>
</evidence>
<dbReference type="EMBL" id="SNYA01000008">
    <property type="protein sequence ID" value="TDP89694.1"/>
    <property type="molecule type" value="Genomic_DNA"/>
</dbReference>
<feature type="domain" description="HTH cro/C1-type" evidence="3">
    <location>
        <begin position="43"/>
        <end position="97"/>
    </location>
</feature>
<dbReference type="SMART" id="SM00530">
    <property type="entry name" value="HTH_XRE"/>
    <property type="match status" value="1"/>
</dbReference>
<dbReference type="Pfam" id="PF07883">
    <property type="entry name" value="Cupin_2"/>
    <property type="match status" value="1"/>
</dbReference>
<dbReference type="GO" id="GO:0005829">
    <property type="term" value="C:cytosol"/>
    <property type="evidence" value="ECO:0007669"/>
    <property type="project" value="TreeGrafter"/>
</dbReference>
<evidence type="ECO:0000256" key="1">
    <source>
        <dbReference type="ARBA" id="ARBA00023125"/>
    </source>
</evidence>
<dbReference type="InterPro" id="IPR001387">
    <property type="entry name" value="Cro/C1-type_HTH"/>
</dbReference>
<dbReference type="InterPro" id="IPR010982">
    <property type="entry name" value="Lambda_DNA-bd_dom_sf"/>
</dbReference>
<evidence type="ECO:0000313" key="4">
    <source>
        <dbReference type="EMBL" id="TDP89694.1"/>
    </source>
</evidence>
<dbReference type="PROSITE" id="PS50943">
    <property type="entry name" value="HTH_CROC1"/>
    <property type="match status" value="1"/>
</dbReference>
<dbReference type="SUPFAM" id="SSF51182">
    <property type="entry name" value="RmlC-like cupins"/>
    <property type="match status" value="1"/>
</dbReference>
<dbReference type="GO" id="GO:0003677">
    <property type="term" value="F:DNA binding"/>
    <property type="evidence" value="ECO:0007669"/>
    <property type="project" value="UniProtKB-KW"/>
</dbReference>
<dbReference type="CDD" id="cd02209">
    <property type="entry name" value="cupin_XRE_C"/>
    <property type="match status" value="1"/>
</dbReference>
<keyword evidence="5" id="KW-1185">Reference proteome</keyword>
<name>A0A4R6RSH9_9MICO</name>
<keyword evidence="1" id="KW-0238">DNA-binding</keyword>
<accession>A0A4R6RSH9</accession>
<evidence type="ECO:0000256" key="2">
    <source>
        <dbReference type="SAM" id="MobiDB-lite"/>
    </source>
</evidence>
<dbReference type="AlphaFoldDB" id="A0A4R6RSH9"/>
<dbReference type="InterPro" id="IPR050807">
    <property type="entry name" value="TransReg_Diox_bact_type"/>
</dbReference>
<protein>
    <submittedName>
        <fullName evidence="4">XRE family transcriptional regulator</fullName>
    </submittedName>
</protein>
<dbReference type="InterPro" id="IPR014710">
    <property type="entry name" value="RmlC-like_jellyroll"/>
</dbReference>
<dbReference type="Proteomes" id="UP000295601">
    <property type="component" value="Unassembled WGS sequence"/>
</dbReference>
<reference evidence="4 5" key="1">
    <citation type="submission" date="2019-03" db="EMBL/GenBank/DDBJ databases">
        <title>Genomic analyses of the natural microbiome of Caenorhabditis elegans.</title>
        <authorList>
            <person name="Samuel B."/>
        </authorList>
    </citation>
    <scope>NUCLEOTIDE SEQUENCE [LARGE SCALE GENOMIC DNA]</scope>
    <source>
        <strain evidence="4 5">JUb18</strain>
    </source>
</reference>
<dbReference type="Gene3D" id="2.60.120.10">
    <property type="entry name" value="Jelly Rolls"/>
    <property type="match status" value="1"/>
</dbReference>
<dbReference type="PANTHER" id="PTHR46797">
    <property type="entry name" value="HTH-TYPE TRANSCRIPTIONAL REGULATOR"/>
    <property type="match status" value="1"/>
</dbReference>
<evidence type="ECO:0000259" key="3">
    <source>
        <dbReference type="PROSITE" id="PS50943"/>
    </source>
</evidence>
<comment type="caution">
    <text evidence="4">The sequence shown here is derived from an EMBL/GenBank/DDBJ whole genome shotgun (WGS) entry which is preliminary data.</text>
</comment>
<dbReference type="GO" id="GO:0003700">
    <property type="term" value="F:DNA-binding transcription factor activity"/>
    <property type="evidence" value="ECO:0007669"/>
    <property type="project" value="TreeGrafter"/>
</dbReference>
<dbReference type="Pfam" id="PF01381">
    <property type="entry name" value="HTH_3"/>
    <property type="match status" value="1"/>
</dbReference>
<dbReference type="CDD" id="cd00093">
    <property type="entry name" value="HTH_XRE"/>
    <property type="match status" value="1"/>
</dbReference>
<sequence>MRSTREAQLQPGGSPQPLPQKGETVRAIHLSAGDDPVRIGAKLRSSRVAQGLTLEQLAQAAGLTKGFLSRIERDDTMPSVPTLVQICHALSLPVGALFEEPDVQHVALVDAPRINMGGIEADERLVTPRSEERMQVLRSSVGPHGSGGDALYTVSCAVESLHVISGEVTVRFSGRDTQLVAGDTLTFPGLTPHTWVAGAAGAEMVWILVPAAWSGSS</sequence>
<dbReference type="PANTHER" id="PTHR46797:SF1">
    <property type="entry name" value="METHYLPHOSPHONATE SYNTHASE"/>
    <property type="match status" value="1"/>
</dbReference>
<dbReference type="InterPro" id="IPR013096">
    <property type="entry name" value="Cupin_2"/>
</dbReference>
<feature type="region of interest" description="Disordered" evidence="2">
    <location>
        <begin position="1"/>
        <end position="21"/>
    </location>
</feature>
<dbReference type="Gene3D" id="1.10.260.40">
    <property type="entry name" value="lambda repressor-like DNA-binding domains"/>
    <property type="match status" value="1"/>
</dbReference>
<dbReference type="InterPro" id="IPR011051">
    <property type="entry name" value="RmlC_Cupin_sf"/>
</dbReference>
<dbReference type="SUPFAM" id="SSF47413">
    <property type="entry name" value="lambda repressor-like DNA-binding domains"/>
    <property type="match status" value="1"/>
</dbReference>
<proteinExistence type="predicted"/>
<gene>
    <name evidence="4" type="ORF">EDF62_2988</name>
</gene>